<dbReference type="EMBL" id="WIWT01000023">
    <property type="protein sequence ID" value="KAF3214183.1"/>
    <property type="molecule type" value="Genomic_DNA"/>
</dbReference>
<reference evidence="1 3" key="1">
    <citation type="submission" date="2019-06" db="EMBL/GenBank/DDBJ databases">
        <authorList>
            <person name="Palmer J.M."/>
        </authorList>
    </citation>
    <scope>NUCLEOTIDE SEQUENCE</scope>
    <source>
        <strain evidence="2 3">TWF191</strain>
        <strain evidence="1">TWF679</strain>
    </source>
</reference>
<dbReference type="Proteomes" id="UP000614610">
    <property type="component" value="Unassembled WGS sequence"/>
</dbReference>
<dbReference type="EMBL" id="WIPF01000036">
    <property type="protein sequence ID" value="KAF3223411.1"/>
    <property type="molecule type" value="Genomic_DNA"/>
</dbReference>
<comment type="caution">
    <text evidence="1">The sequence shown here is derived from an EMBL/GenBank/DDBJ whole genome shotgun (WGS) entry which is preliminary data.</text>
</comment>
<gene>
    <name evidence="2" type="ORF">TWF191_006422</name>
    <name evidence="1" type="ORF">TWF679_005049</name>
</gene>
<sequence>MFPRSRSRTALHLFCAVGTYFAIIFVAGVESKVAWSSIGLFDNLISTEHENVRWYELATAIQELKQWPKYSGPVTKAGVNVEPPRLAKPWEELANTALGVIEDVRVQLEPVDTDMEALDRASNLLQELKLGSILDVIRALDTVDGYFTSFPKWIAGLTGLITYVETYEKTPMSVVFWMFGASLGRLTSGGETMIIWQTNHPYEILSMFSRLKLELVEAGVDLRKGSELVEALAIDFGNKEWLAFQEMMTYCTYYAGAATRTISAIEAIMETEGFKSLYKQSGLMYPIPKELEEFYEKYKGIPPEQRRMTLLEDVNTMSEIEAMRMDSLDTSSIWLDI</sequence>
<dbReference type="Proteomes" id="UP000483672">
    <property type="component" value="Unassembled WGS sequence"/>
</dbReference>
<protein>
    <submittedName>
        <fullName evidence="1">Uncharacterized protein</fullName>
    </submittedName>
</protein>
<evidence type="ECO:0000313" key="4">
    <source>
        <dbReference type="Proteomes" id="UP000614610"/>
    </source>
</evidence>
<dbReference type="AlphaFoldDB" id="A0A6G1LT62"/>
<evidence type="ECO:0000313" key="3">
    <source>
        <dbReference type="Proteomes" id="UP000483672"/>
    </source>
</evidence>
<dbReference type="OrthoDB" id="5286970at2759"/>
<organism evidence="1 4">
    <name type="scientific">Orbilia oligospora</name>
    <name type="common">Nematode-trapping fungus</name>
    <name type="synonym">Arthrobotrys oligospora</name>
    <dbReference type="NCBI Taxonomy" id="2813651"/>
    <lineage>
        <taxon>Eukaryota</taxon>
        <taxon>Fungi</taxon>
        <taxon>Dikarya</taxon>
        <taxon>Ascomycota</taxon>
        <taxon>Pezizomycotina</taxon>
        <taxon>Orbiliomycetes</taxon>
        <taxon>Orbiliales</taxon>
        <taxon>Orbiliaceae</taxon>
        <taxon>Orbilia</taxon>
    </lineage>
</organism>
<evidence type="ECO:0000313" key="1">
    <source>
        <dbReference type="EMBL" id="KAF3214183.1"/>
    </source>
</evidence>
<accession>A0A6G1LT62</accession>
<proteinExistence type="predicted"/>
<name>A0A6G1LT62_ORBOL</name>
<evidence type="ECO:0000313" key="2">
    <source>
        <dbReference type="EMBL" id="KAF3223411.1"/>
    </source>
</evidence>